<sequence>MRQFSVVQWQALTTLPYFPSFKIPQSDLMNLPDLLDTLAKNSDRHLGELVEWLKIPSISSDTSRRAETAAAADWVAAKLQQAGLATELVPTDGHPMVFAETPAVPGAPVALVYGHYDVQPVEPMDQWHSPPFEPTVRNGNLYARGATDDKGQLLTHVQSVCDWLATGQSLPLQIKFLIEGEEEVGSENLERMLPSLRDRLACDCVVISDSSQYADGQPAITYGLRGIATYELEVNGPSQDLHSGSFGGAVMNPAIALCHLLSSMVDREGRIQIEGFYDDVIELSQAERDAWAELPQSDEAFAKSVGVSELFGEKGFTSDERRWARPTFDINGLQSGHQGEGVKTIIPAAALGKFSFRLVANQDPVKLTAAIERHLQQHAPAGIRYTLKPDHGAPGMLANPQSKFAVAASQAIESAFGVAPVMIREGGSIPIVTRFQDVLGCDCLLMGWGLSDDNTHSPNEKFKIQDYHRGIAASAILWDELGKLSESK</sequence>
<reference evidence="5 6" key="1">
    <citation type="journal article" date="2013" name="Mar. Genomics">
        <title>Expression of sulfatases in Rhodopirellula baltica and the diversity of sulfatases in the genus Rhodopirellula.</title>
        <authorList>
            <person name="Wegner C.E."/>
            <person name="Richter-Heitmann T."/>
            <person name="Klindworth A."/>
            <person name="Klockow C."/>
            <person name="Richter M."/>
            <person name="Achstetter T."/>
            <person name="Glockner F.O."/>
            <person name="Harder J."/>
        </authorList>
    </citation>
    <scope>NUCLEOTIDE SEQUENCE [LARGE SCALE GENOMIC DNA]</scope>
    <source>
        <strain evidence="5 6">SM1</strain>
    </source>
</reference>
<dbReference type="GO" id="GO:0046872">
    <property type="term" value="F:metal ion binding"/>
    <property type="evidence" value="ECO:0007669"/>
    <property type="project" value="UniProtKB-KW"/>
</dbReference>
<dbReference type="AlphaFoldDB" id="M5RML0"/>
<dbReference type="Pfam" id="PF01546">
    <property type="entry name" value="Peptidase_M20"/>
    <property type="match status" value="1"/>
</dbReference>
<dbReference type="NCBIfam" id="NF006053">
    <property type="entry name" value="PRK08201.1"/>
    <property type="match status" value="1"/>
</dbReference>
<feature type="domain" description="Peptidase M20 dimerisation" evidence="4">
    <location>
        <begin position="222"/>
        <end position="381"/>
    </location>
</feature>
<organism evidence="5 6">
    <name type="scientific">Rhodopirellula maiorica SM1</name>
    <dbReference type="NCBI Taxonomy" id="1265738"/>
    <lineage>
        <taxon>Bacteria</taxon>
        <taxon>Pseudomonadati</taxon>
        <taxon>Planctomycetota</taxon>
        <taxon>Planctomycetia</taxon>
        <taxon>Pirellulales</taxon>
        <taxon>Pirellulaceae</taxon>
        <taxon>Novipirellula</taxon>
    </lineage>
</organism>
<dbReference type="PANTHER" id="PTHR43270">
    <property type="entry name" value="BETA-ALA-HIS DIPEPTIDASE"/>
    <property type="match status" value="1"/>
</dbReference>
<evidence type="ECO:0000259" key="4">
    <source>
        <dbReference type="Pfam" id="PF07687"/>
    </source>
</evidence>
<dbReference type="InterPro" id="IPR011650">
    <property type="entry name" value="Peptidase_M20_dimer"/>
</dbReference>
<keyword evidence="1" id="KW-0645">Protease</keyword>
<dbReference type="NCBIfam" id="NF005914">
    <property type="entry name" value="PRK07907.1"/>
    <property type="match status" value="1"/>
</dbReference>
<dbReference type="PANTHER" id="PTHR43270:SF12">
    <property type="entry name" value="SUCCINYL-DIAMINOPIMELATE DESUCCINYLASE"/>
    <property type="match status" value="1"/>
</dbReference>
<accession>M5RML0</accession>
<keyword evidence="3" id="KW-0378">Hydrolase</keyword>
<keyword evidence="2" id="KW-0479">Metal-binding</keyword>
<dbReference type="GO" id="GO:0006508">
    <property type="term" value="P:proteolysis"/>
    <property type="evidence" value="ECO:0007669"/>
    <property type="project" value="UniProtKB-KW"/>
</dbReference>
<dbReference type="GO" id="GO:0008233">
    <property type="term" value="F:peptidase activity"/>
    <property type="evidence" value="ECO:0007669"/>
    <property type="project" value="UniProtKB-KW"/>
</dbReference>
<evidence type="ECO:0000256" key="3">
    <source>
        <dbReference type="ARBA" id="ARBA00022801"/>
    </source>
</evidence>
<evidence type="ECO:0000256" key="1">
    <source>
        <dbReference type="ARBA" id="ARBA00022670"/>
    </source>
</evidence>
<dbReference type="NCBIfam" id="NF006579">
    <property type="entry name" value="PRK09104.1"/>
    <property type="match status" value="1"/>
</dbReference>
<dbReference type="InterPro" id="IPR002933">
    <property type="entry name" value="Peptidase_M20"/>
</dbReference>
<dbReference type="Gene3D" id="3.30.70.360">
    <property type="match status" value="1"/>
</dbReference>
<evidence type="ECO:0000313" key="6">
    <source>
        <dbReference type="Proteomes" id="UP000011991"/>
    </source>
</evidence>
<dbReference type="SUPFAM" id="SSF53187">
    <property type="entry name" value="Zn-dependent exopeptidases"/>
    <property type="match status" value="1"/>
</dbReference>
<dbReference type="Proteomes" id="UP000011991">
    <property type="component" value="Unassembled WGS sequence"/>
</dbReference>
<gene>
    <name evidence="5" type="ORF">RMSM_06442</name>
</gene>
<comment type="caution">
    <text evidence="5">The sequence shown here is derived from an EMBL/GenBank/DDBJ whole genome shotgun (WGS) entry which is preliminary data.</text>
</comment>
<keyword evidence="6" id="KW-1185">Reference proteome</keyword>
<proteinExistence type="predicted"/>
<protein>
    <submittedName>
        <fullName evidence="5">Peptidase dimerization domain protein</fullName>
    </submittedName>
</protein>
<dbReference type="InterPro" id="IPR051458">
    <property type="entry name" value="Cyt/Met_Dipeptidase"/>
</dbReference>
<name>M5RML0_9BACT</name>
<dbReference type="Pfam" id="PF07687">
    <property type="entry name" value="M20_dimer"/>
    <property type="match status" value="1"/>
</dbReference>
<evidence type="ECO:0000313" key="5">
    <source>
        <dbReference type="EMBL" id="EMI16627.1"/>
    </source>
</evidence>
<dbReference type="Gene3D" id="3.40.630.10">
    <property type="entry name" value="Zn peptidases"/>
    <property type="match status" value="1"/>
</dbReference>
<dbReference type="PATRIC" id="fig|1265738.3.peg.6427"/>
<evidence type="ECO:0000256" key="2">
    <source>
        <dbReference type="ARBA" id="ARBA00022723"/>
    </source>
</evidence>
<dbReference type="EMBL" id="ANOG01000931">
    <property type="protein sequence ID" value="EMI16627.1"/>
    <property type="molecule type" value="Genomic_DNA"/>
</dbReference>